<protein>
    <submittedName>
        <fullName evidence="2">Chromosome 6 open reading frame 62</fullName>
    </submittedName>
</protein>
<name>A0A674CQ28_SALTR</name>
<dbReference type="InterPro" id="IPR027903">
    <property type="entry name" value="DUF4566"/>
</dbReference>
<proteinExistence type="predicted"/>
<dbReference type="InParanoid" id="A0A674CQ28"/>
<dbReference type="GeneTree" id="ENSGT00390000008115"/>
<dbReference type="Proteomes" id="UP000472277">
    <property type="component" value="Chromosome 36"/>
</dbReference>
<keyword evidence="1" id="KW-0732">Signal</keyword>
<keyword evidence="3" id="KW-1185">Reference proteome</keyword>
<dbReference type="Pfam" id="PF15130">
    <property type="entry name" value="DUF4566"/>
    <property type="match status" value="1"/>
</dbReference>
<dbReference type="Ensembl" id="ENSSTUT00000091277.1">
    <property type="protein sequence ID" value="ENSSTUP00000085802.1"/>
    <property type="gene ID" value="ENSSTUG00000037742.1"/>
</dbReference>
<feature type="chain" id="PRO_5025358824" evidence="1">
    <location>
        <begin position="36"/>
        <end position="300"/>
    </location>
</feature>
<evidence type="ECO:0000313" key="3">
    <source>
        <dbReference type="Proteomes" id="UP000472277"/>
    </source>
</evidence>
<dbReference type="AlphaFoldDB" id="A0A674CQ28"/>
<sequence length="300" mass="34552">MSLPCPMLLPMAEVCTVILIHLLSLFHPMAEEVRTVIIVSSISSLSAPSCGRRSLHCYYCLFHFLSFCSFLWQKKKSALLLLSLPCPMLLPMAEEVSTVFLIHFLSFCSFLWQKKKSALFEVAEVLPVMTNNYEENILKGVQASSYSLQSSMELMQKDVVQLHAPRYQSMRRDVIGCTQEMDFILWPRNDIEKIVCLLFSRWKGAENEPFRPVQAKFEFHHGDYEKQLLHAVGRRDKAGMVMNNPTQSVFLFMDRQHLQTPKTKATVFKLCSLCLYLPQDQLTCWGVGDIEDHLLPYMPD</sequence>
<gene>
    <name evidence="2" type="primary">C6orf62</name>
    <name evidence="2" type="synonym">LOC115176278</name>
</gene>
<reference evidence="2" key="1">
    <citation type="submission" date="2025-08" db="UniProtKB">
        <authorList>
            <consortium name="Ensembl"/>
        </authorList>
    </citation>
    <scope>IDENTIFICATION</scope>
</reference>
<evidence type="ECO:0000256" key="1">
    <source>
        <dbReference type="SAM" id="SignalP"/>
    </source>
</evidence>
<feature type="signal peptide" evidence="1">
    <location>
        <begin position="1"/>
        <end position="35"/>
    </location>
</feature>
<evidence type="ECO:0000313" key="2">
    <source>
        <dbReference type="Ensembl" id="ENSSTUP00000085802.1"/>
    </source>
</evidence>
<reference evidence="2" key="2">
    <citation type="submission" date="2025-09" db="UniProtKB">
        <authorList>
            <consortium name="Ensembl"/>
        </authorList>
    </citation>
    <scope>IDENTIFICATION</scope>
</reference>
<organism evidence="2 3">
    <name type="scientific">Salmo trutta</name>
    <name type="common">Brown trout</name>
    <dbReference type="NCBI Taxonomy" id="8032"/>
    <lineage>
        <taxon>Eukaryota</taxon>
        <taxon>Metazoa</taxon>
        <taxon>Chordata</taxon>
        <taxon>Craniata</taxon>
        <taxon>Vertebrata</taxon>
        <taxon>Euteleostomi</taxon>
        <taxon>Actinopterygii</taxon>
        <taxon>Neopterygii</taxon>
        <taxon>Teleostei</taxon>
        <taxon>Protacanthopterygii</taxon>
        <taxon>Salmoniformes</taxon>
        <taxon>Salmonidae</taxon>
        <taxon>Salmoninae</taxon>
        <taxon>Salmo</taxon>
    </lineage>
</organism>
<accession>A0A674CQ28</accession>